<proteinExistence type="predicted"/>
<keyword evidence="1" id="KW-0378">Hydrolase</keyword>
<protein>
    <submittedName>
        <fullName evidence="1">Dienelactone hydrolase</fullName>
    </submittedName>
</protein>
<name>A0ACC3SVU9_LIPKO</name>
<reference evidence="2" key="1">
    <citation type="journal article" date="2024" name="Front. Bioeng. Biotechnol.">
        <title>Genome-scale model development and genomic sequencing of the oleaginous clade Lipomyces.</title>
        <authorList>
            <person name="Czajka J.J."/>
            <person name="Han Y."/>
            <person name="Kim J."/>
            <person name="Mondo S.J."/>
            <person name="Hofstad B.A."/>
            <person name="Robles A."/>
            <person name="Haridas S."/>
            <person name="Riley R."/>
            <person name="LaButti K."/>
            <person name="Pangilinan J."/>
            <person name="Andreopoulos W."/>
            <person name="Lipzen A."/>
            <person name="Yan J."/>
            <person name="Wang M."/>
            <person name="Ng V."/>
            <person name="Grigoriev I.V."/>
            <person name="Spatafora J.W."/>
            <person name="Magnuson J.K."/>
            <person name="Baker S.E."/>
            <person name="Pomraning K.R."/>
        </authorList>
    </citation>
    <scope>NUCLEOTIDE SEQUENCE [LARGE SCALE GENOMIC DNA]</scope>
    <source>
        <strain evidence="2">CBS 7786</strain>
    </source>
</reference>
<gene>
    <name evidence="1" type="ORF">V1525DRAFT_253302</name>
</gene>
<evidence type="ECO:0000313" key="2">
    <source>
        <dbReference type="Proteomes" id="UP001433508"/>
    </source>
</evidence>
<dbReference type="EMBL" id="MU971405">
    <property type="protein sequence ID" value="KAK9235763.1"/>
    <property type="molecule type" value="Genomic_DNA"/>
</dbReference>
<evidence type="ECO:0000313" key="1">
    <source>
        <dbReference type="EMBL" id="KAK9235763.1"/>
    </source>
</evidence>
<accession>A0ACC3SVU9</accession>
<sequence>MTSTSDFQPMGKYEQVGKFSAYVTGNPASSIAIVEVTDAFGLVPSVIQGADLLAKLLDALVILPDYFDGKPALLTWIDENGEPVEETKSQYMTFVKEKAQSPDNLPNVIRSVEEAKLKWPAVTSWIGLGLGWGGKLIARASGENTPFKASGQAYPSRPAREDVEKFTIPHICLASRTDNPDGVKAYAEILTGEEKIGYVETYSNMYHGWMGARSILSDPETFKEYHRGYNQLAKFFSQFR</sequence>
<keyword evidence="2" id="KW-1185">Reference proteome</keyword>
<dbReference type="Proteomes" id="UP001433508">
    <property type="component" value="Unassembled WGS sequence"/>
</dbReference>
<organism evidence="1 2">
    <name type="scientific">Lipomyces kononenkoae</name>
    <name type="common">Yeast</name>
    <dbReference type="NCBI Taxonomy" id="34357"/>
    <lineage>
        <taxon>Eukaryota</taxon>
        <taxon>Fungi</taxon>
        <taxon>Dikarya</taxon>
        <taxon>Ascomycota</taxon>
        <taxon>Saccharomycotina</taxon>
        <taxon>Lipomycetes</taxon>
        <taxon>Lipomycetales</taxon>
        <taxon>Lipomycetaceae</taxon>
        <taxon>Lipomyces</taxon>
    </lineage>
</organism>
<comment type="caution">
    <text evidence="1">The sequence shown here is derived from an EMBL/GenBank/DDBJ whole genome shotgun (WGS) entry which is preliminary data.</text>
</comment>